<dbReference type="RefSeq" id="WP_203744564.1">
    <property type="nucleotide sequence ID" value="NZ_BONF01000010.1"/>
</dbReference>
<keyword evidence="2" id="KW-0812">Transmembrane</keyword>
<keyword evidence="2" id="KW-0472">Membrane</keyword>
<keyword evidence="4" id="KW-1185">Reference proteome</keyword>
<proteinExistence type="predicted"/>
<dbReference type="AlphaFoldDB" id="A0A8J3JHE3"/>
<name>A0A8J3JHE3_9ACTN</name>
<feature type="region of interest" description="Disordered" evidence="1">
    <location>
        <begin position="93"/>
        <end position="112"/>
    </location>
</feature>
<feature type="transmembrane region" description="Helical" evidence="2">
    <location>
        <begin position="38"/>
        <end position="59"/>
    </location>
</feature>
<feature type="region of interest" description="Disordered" evidence="1">
    <location>
        <begin position="164"/>
        <end position="195"/>
    </location>
</feature>
<accession>A0A8J3JHE3</accession>
<comment type="caution">
    <text evidence="3">The sequence shown here is derived from an EMBL/GenBank/DDBJ whole genome shotgun (WGS) entry which is preliminary data.</text>
</comment>
<keyword evidence="2" id="KW-1133">Transmembrane helix</keyword>
<evidence type="ECO:0000313" key="4">
    <source>
        <dbReference type="Proteomes" id="UP000601223"/>
    </source>
</evidence>
<dbReference type="Proteomes" id="UP000601223">
    <property type="component" value="Unassembled WGS sequence"/>
</dbReference>
<protein>
    <submittedName>
        <fullName evidence="3">Uncharacterized protein</fullName>
    </submittedName>
</protein>
<feature type="compositionally biased region" description="Low complexity" evidence="1">
    <location>
        <begin position="93"/>
        <end position="103"/>
    </location>
</feature>
<dbReference type="EMBL" id="BONF01000010">
    <property type="protein sequence ID" value="GIF80708.1"/>
    <property type="molecule type" value="Genomic_DNA"/>
</dbReference>
<evidence type="ECO:0000313" key="3">
    <source>
        <dbReference type="EMBL" id="GIF80708.1"/>
    </source>
</evidence>
<organism evidence="3 4">
    <name type="scientific">Catellatospora bangladeshensis</name>
    <dbReference type="NCBI Taxonomy" id="310355"/>
    <lineage>
        <taxon>Bacteria</taxon>
        <taxon>Bacillati</taxon>
        <taxon>Actinomycetota</taxon>
        <taxon>Actinomycetes</taxon>
        <taxon>Micromonosporales</taxon>
        <taxon>Micromonosporaceae</taxon>
        <taxon>Catellatospora</taxon>
    </lineage>
</organism>
<reference evidence="3 4" key="1">
    <citation type="submission" date="2021-01" db="EMBL/GenBank/DDBJ databases">
        <title>Whole genome shotgun sequence of Catellatospora bangladeshensis NBRC 107357.</title>
        <authorList>
            <person name="Komaki H."/>
            <person name="Tamura T."/>
        </authorList>
    </citation>
    <scope>NUCLEOTIDE SEQUENCE [LARGE SCALE GENOMIC DNA]</scope>
    <source>
        <strain evidence="3 4">NBRC 107357</strain>
    </source>
</reference>
<evidence type="ECO:0000256" key="1">
    <source>
        <dbReference type="SAM" id="MobiDB-lite"/>
    </source>
</evidence>
<sequence>MNDQPNLPPLPSGIGFRVGSMPTVQAPLPVSAPKRHRVWLWILAGGTAAVLLCCTAFVASSFLNGKDPEQVAATAAATRPTLTTAAPSAVAPSTAVPSSLASTKPVAPPPKPTYKALSAREWKLIAKNPDSYIGKTYVVYGVVTQFDAATGDDTFRADISHKNMTNATNTTPTRCCPDPPRSSRTWSKTTSSEQT</sequence>
<gene>
    <name evidence="3" type="ORF">Cba03nite_20570</name>
</gene>
<feature type="compositionally biased region" description="Low complexity" evidence="1">
    <location>
        <begin position="170"/>
        <end position="195"/>
    </location>
</feature>
<evidence type="ECO:0000256" key="2">
    <source>
        <dbReference type="SAM" id="Phobius"/>
    </source>
</evidence>